<feature type="non-terminal residue" evidence="2">
    <location>
        <position position="108"/>
    </location>
</feature>
<dbReference type="SUPFAM" id="SSF74650">
    <property type="entry name" value="Galactose mutarotase-like"/>
    <property type="match status" value="1"/>
</dbReference>
<reference evidence="2" key="2">
    <citation type="journal article" date="2014" name="ISME J.">
        <title>Microbial stratification in low pH oxic and suboxic macroscopic growths along an acid mine drainage.</title>
        <authorList>
            <person name="Mendez-Garcia C."/>
            <person name="Mesa V."/>
            <person name="Sprenger R.R."/>
            <person name="Richter M."/>
            <person name="Diez M.S."/>
            <person name="Solano J."/>
            <person name="Bargiela R."/>
            <person name="Golyshina O.V."/>
            <person name="Manteca A."/>
            <person name="Ramos J.L."/>
            <person name="Gallego J.R."/>
            <person name="Llorente I."/>
            <person name="Martins Dos Santos V.A."/>
            <person name="Jensen O.N."/>
            <person name="Pelaez A.I."/>
            <person name="Sanchez J."/>
            <person name="Ferrer M."/>
        </authorList>
    </citation>
    <scope>NUCLEOTIDE SEQUENCE</scope>
</reference>
<dbReference type="InterPro" id="IPR014718">
    <property type="entry name" value="GH-type_carb-bd"/>
</dbReference>
<dbReference type="GO" id="GO:0030246">
    <property type="term" value="F:carbohydrate binding"/>
    <property type="evidence" value="ECO:0007669"/>
    <property type="project" value="InterPro"/>
</dbReference>
<dbReference type="InterPro" id="IPR015220">
    <property type="entry name" value="Glucodextranase_N"/>
</dbReference>
<reference evidence="2" key="1">
    <citation type="submission" date="2013-08" db="EMBL/GenBank/DDBJ databases">
        <authorList>
            <person name="Mendez C."/>
            <person name="Richter M."/>
            <person name="Ferrer M."/>
            <person name="Sanchez J."/>
        </authorList>
    </citation>
    <scope>NUCLEOTIDE SEQUENCE</scope>
</reference>
<protein>
    <submittedName>
        <fullName evidence="2">Glucodextranase N domain protein</fullName>
    </submittedName>
</protein>
<proteinExistence type="predicted"/>
<comment type="caution">
    <text evidence="2">The sequence shown here is derived from an EMBL/GenBank/DDBJ whole genome shotgun (WGS) entry which is preliminary data.</text>
</comment>
<dbReference type="GO" id="GO:0003824">
    <property type="term" value="F:catalytic activity"/>
    <property type="evidence" value="ECO:0007669"/>
    <property type="project" value="InterPro"/>
</dbReference>
<dbReference type="Pfam" id="PF09137">
    <property type="entry name" value="Glucodextran_N"/>
    <property type="match status" value="1"/>
</dbReference>
<evidence type="ECO:0000313" key="2">
    <source>
        <dbReference type="EMBL" id="EQD42835.1"/>
    </source>
</evidence>
<dbReference type="Gene3D" id="2.70.98.10">
    <property type="match status" value="1"/>
</dbReference>
<accession>T1AL93</accession>
<feature type="domain" description="Glucodextranase N-terminal" evidence="1">
    <location>
        <begin position="9"/>
        <end position="107"/>
    </location>
</feature>
<dbReference type="AlphaFoldDB" id="T1AL93"/>
<dbReference type="InterPro" id="IPR011013">
    <property type="entry name" value="Gal_mutarotase_sf_dom"/>
</dbReference>
<organism evidence="2">
    <name type="scientific">mine drainage metagenome</name>
    <dbReference type="NCBI Taxonomy" id="410659"/>
    <lineage>
        <taxon>unclassified sequences</taxon>
        <taxon>metagenomes</taxon>
        <taxon>ecological metagenomes</taxon>
    </lineage>
</organism>
<sequence length="108" mass="12320">MEPRGDRLAFGHPGTALFGAPSRKDGFGTAYSADSQLWYTMWRGVVTEVYYPTIDRPKLRGIEYVVTDGDTFLHDEAVHMESTIERPHEHALGYRVQSRDPEGRYTID</sequence>
<dbReference type="GO" id="GO:0005975">
    <property type="term" value="P:carbohydrate metabolic process"/>
    <property type="evidence" value="ECO:0007669"/>
    <property type="project" value="InterPro"/>
</dbReference>
<gene>
    <name evidence="2" type="ORF">B1A_15768</name>
</gene>
<dbReference type="EMBL" id="AUZX01011571">
    <property type="protein sequence ID" value="EQD42835.1"/>
    <property type="molecule type" value="Genomic_DNA"/>
</dbReference>
<evidence type="ECO:0000259" key="1">
    <source>
        <dbReference type="Pfam" id="PF09137"/>
    </source>
</evidence>
<name>T1AL93_9ZZZZ</name>